<dbReference type="InterPro" id="IPR016123">
    <property type="entry name" value="Mog1/PsbP_a/b/a-sand"/>
</dbReference>
<dbReference type="GO" id="GO:0005509">
    <property type="term" value="F:calcium ion binding"/>
    <property type="evidence" value="ECO:0007669"/>
    <property type="project" value="InterPro"/>
</dbReference>
<dbReference type="EMBL" id="LFYR01001635">
    <property type="protein sequence ID" value="KMZ60133.1"/>
    <property type="molecule type" value="Genomic_DNA"/>
</dbReference>
<gene>
    <name evidence="2" type="ORF">ZOSMA_605G00050</name>
</gene>
<sequence>MATIWSSPAVAALASASSASASTALAALNLKVVLPKKVNSPTLTLTAAAAAILLFATPLPTHAVPNQTFHEYYGTASSAANYGGFGDNFNKKTAAEYTYLVPDGWKEKLVSKIEKGTNGTDSEFYNPKKKSEKVYLTFLSGFRSLAPMNTVLGNLALSDVGLQDLIANADNVVEKEIRKGDDGQVYYVYEIIGGGGSGHSLITVTCVNNKVYSHFVNAQKVEWERDEDDLRKIHHSFQTFTNRNP</sequence>
<dbReference type="AlphaFoldDB" id="A0A0K9NU49"/>
<proteinExistence type="predicted"/>
<dbReference type="GO" id="GO:0009535">
    <property type="term" value="C:chloroplast thylakoid membrane"/>
    <property type="evidence" value="ECO:0000318"/>
    <property type="project" value="GO_Central"/>
</dbReference>
<dbReference type="SUPFAM" id="SSF55724">
    <property type="entry name" value="Mog1p/PsbP-like"/>
    <property type="match status" value="1"/>
</dbReference>
<dbReference type="OMA" id="PTPEWNK"/>
<evidence type="ECO:0000313" key="3">
    <source>
        <dbReference type="Proteomes" id="UP000036987"/>
    </source>
</evidence>
<dbReference type="GO" id="GO:0009654">
    <property type="term" value="C:photosystem II oxygen evolving complex"/>
    <property type="evidence" value="ECO:0007669"/>
    <property type="project" value="InterPro"/>
</dbReference>
<dbReference type="OrthoDB" id="1916780at2759"/>
<dbReference type="GO" id="GO:0048564">
    <property type="term" value="P:photosystem I assembly"/>
    <property type="evidence" value="ECO:0000318"/>
    <property type="project" value="GO_Central"/>
</dbReference>
<reference evidence="3" key="1">
    <citation type="journal article" date="2016" name="Nature">
        <title>The genome of the seagrass Zostera marina reveals angiosperm adaptation to the sea.</title>
        <authorList>
            <person name="Olsen J.L."/>
            <person name="Rouze P."/>
            <person name="Verhelst B."/>
            <person name="Lin Y.-C."/>
            <person name="Bayer T."/>
            <person name="Collen J."/>
            <person name="Dattolo E."/>
            <person name="De Paoli E."/>
            <person name="Dittami S."/>
            <person name="Maumus F."/>
            <person name="Michel G."/>
            <person name="Kersting A."/>
            <person name="Lauritano C."/>
            <person name="Lohaus R."/>
            <person name="Toepel M."/>
            <person name="Tonon T."/>
            <person name="Vanneste K."/>
            <person name="Amirebrahimi M."/>
            <person name="Brakel J."/>
            <person name="Bostroem C."/>
            <person name="Chovatia M."/>
            <person name="Grimwood J."/>
            <person name="Jenkins J.W."/>
            <person name="Jueterbock A."/>
            <person name="Mraz A."/>
            <person name="Stam W.T."/>
            <person name="Tice H."/>
            <person name="Bornberg-Bauer E."/>
            <person name="Green P.J."/>
            <person name="Pearson G.A."/>
            <person name="Procaccini G."/>
            <person name="Duarte C.M."/>
            <person name="Schmutz J."/>
            <person name="Reusch T.B.H."/>
            <person name="Van de Peer Y."/>
        </authorList>
    </citation>
    <scope>NUCLEOTIDE SEQUENCE [LARGE SCALE GENOMIC DNA]</scope>
    <source>
        <strain evidence="3">cv. Finnish</strain>
    </source>
</reference>
<evidence type="ECO:0000259" key="1">
    <source>
        <dbReference type="Pfam" id="PF01789"/>
    </source>
</evidence>
<dbReference type="STRING" id="29655.A0A0K9NU49"/>
<dbReference type="InterPro" id="IPR002683">
    <property type="entry name" value="PsbP_C"/>
</dbReference>
<dbReference type="GO" id="GO:0019898">
    <property type="term" value="C:extrinsic component of membrane"/>
    <property type="evidence" value="ECO:0007669"/>
    <property type="project" value="InterPro"/>
</dbReference>
<name>A0A0K9NU49_ZOSMR</name>
<accession>A0A0K9NU49</accession>
<keyword evidence="3" id="KW-1185">Reference proteome</keyword>
<dbReference type="Proteomes" id="UP000036987">
    <property type="component" value="Unassembled WGS sequence"/>
</dbReference>
<protein>
    <submittedName>
        <fullName evidence="2">Thylakoid lumenal 19 kDa protein</fullName>
    </submittedName>
</protein>
<dbReference type="Pfam" id="PF01789">
    <property type="entry name" value="PsbP"/>
    <property type="match status" value="1"/>
</dbReference>
<evidence type="ECO:0000313" key="2">
    <source>
        <dbReference type="EMBL" id="KMZ60133.1"/>
    </source>
</evidence>
<feature type="domain" description="PsbP C-terminal" evidence="1">
    <location>
        <begin position="94"/>
        <end position="238"/>
    </location>
</feature>
<dbReference type="PANTHER" id="PTHR31407:SF20">
    <property type="entry name" value="THYLAKOID LUMENAL 19 KDA PROTEIN, CHLOROPLASTIC"/>
    <property type="match status" value="1"/>
</dbReference>
<comment type="caution">
    <text evidence="2">The sequence shown here is derived from an EMBL/GenBank/DDBJ whole genome shotgun (WGS) entry which is preliminary data.</text>
</comment>
<dbReference type="PANTHER" id="PTHR31407">
    <property type="match status" value="1"/>
</dbReference>
<organism evidence="2 3">
    <name type="scientific">Zostera marina</name>
    <name type="common">Eelgrass</name>
    <dbReference type="NCBI Taxonomy" id="29655"/>
    <lineage>
        <taxon>Eukaryota</taxon>
        <taxon>Viridiplantae</taxon>
        <taxon>Streptophyta</taxon>
        <taxon>Embryophyta</taxon>
        <taxon>Tracheophyta</taxon>
        <taxon>Spermatophyta</taxon>
        <taxon>Magnoliopsida</taxon>
        <taxon>Liliopsida</taxon>
        <taxon>Zosteraceae</taxon>
        <taxon>Zostera</taxon>
    </lineage>
</organism>
<dbReference type="Gene3D" id="3.40.1000.10">
    <property type="entry name" value="Mog1/PsbP, alpha/beta/alpha sandwich"/>
    <property type="match status" value="1"/>
</dbReference>